<dbReference type="SUPFAM" id="SSF56349">
    <property type="entry name" value="DNA breaking-rejoining enzymes"/>
    <property type="match status" value="1"/>
</dbReference>
<gene>
    <name evidence="7" type="ORF">LNAOJCKE_1489</name>
</gene>
<comment type="caution">
    <text evidence="7">The sequence shown here is derived from an EMBL/GenBank/DDBJ whole genome shotgun (WGS) entry which is preliminary data.</text>
</comment>
<sequence>MYVVRRGDRWWFRKTVPVDLVDVLGMAEIRRSLRTRSAREARRRALEVLVRVEDVYAVLRSERPFRPARDVALALLERALDTNLGTPESFSQNDRLLRSARGVLRRTGDGDMSVGEVRLDGLGLDDDGSAETVVTPDEVLHVLRGERPHGEENRIAIAILEAVARMTRGRLRETAGGTRDLDAALSALAALREGANPERGAFPIEALRSLLAAHLAPVQAPALDAQALRDLIKSEIRDGVAQAETERWSGMLLSEAIQKFEVEEVCNRGGAKHQEDVPRRLASFLRAVGDKPIRDVSRDDLKAYRDLLDQAPDRFTLRFKTNDISEAIAANKRLNRPYSPISKVTVDLKYIGPVNRLFDFIVKENLLGSNPLDGIRSQQKETESAKSKRLPLKPAHIDMLFADTVKQPVMTATYWVPLIMLYSGARPGELCQLNVEDLREEYNERPHLNVLCLNDDEDEEPDHESARKPQEDGRRVKTSAGRRLIPIHPMLVRMGLLDLFNRRRAELRGNEKGQLFKDVSPNAHGHYSAALTKRINRRLRALGITNKRFVLYSLRHNFIEACHAAGMPDTVRMKIVGHQAQGMGGVYGNPRPEKWESDWIEKVEFTGLDLGRYLALGEAGKICAPGQQSRSNARSTEGR</sequence>
<comment type="similarity">
    <text evidence="1">Belongs to the 'phage' integrase family.</text>
</comment>
<dbReference type="RefSeq" id="WP_238223609.1">
    <property type="nucleotide sequence ID" value="NZ_BAAADH010000106.1"/>
</dbReference>
<evidence type="ECO:0000256" key="4">
    <source>
        <dbReference type="ARBA" id="ARBA00023172"/>
    </source>
</evidence>
<accession>A0ABQ4UAF7</accession>
<feature type="domain" description="DUF6538" evidence="6">
    <location>
        <begin position="2"/>
        <end position="60"/>
    </location>
</feature>
<reference evidence="7" key="1">
    <citation type="journal article" date="2021" name="Front. Microbiol.">
        <title>Comprehensive Comparative Genomics and Phenotyping of Methylobacterium Species.</title>
        <authorList>
            <person name="Alessa O."/>
            <person name="Ogura Y."/>
            <person name="Fujitani Y."/>
            <person name="Takami H."/>
            <person name="Hayashi T."/>
            <person name="Sahin N."/>
            <person name="Tani A."/>
        </authorList>
    </citation>
    <scope>NUCLEOTIDE SEQUENCE</scope>
    <source>
        <strain evidence="7">NBRC 15686</strain>
    </source>
</reference>
<evidence type="ECO:0000313" key="8">
    <source>
        <dbReference type="Proteomes" id="UP001055039"/>
    </source>
</evidence>
<organism evidence="7 8">
    <name type="scientific">Methylorubrum aminovorans</name>
    <dbReference type="NCBI Taxonomy" id="269069"/>
    <lineage>
        <taxon>Bacteria</taxon>
        <taxon>Pseudomonadati</taxon>
        <taxon>Pseudomonadota</taxon>
        <taxon>Alphaproteobacteria</taxon>
        <taxon>Hyphomicrobiales</taxon>
        <taxon>Methylobacteriaceae</taxon>
        <taxon>Methylorubrum</taxon>
    </lineage>
</organism>
<feature type="region of interest" description="Disordered" evidence="5">
    <location>
        <begin position="454"/>
        <end position="478"/>
    </location>
</feature>
<evidence type="ECO:0000256" key="5">
    <source>
        <dbReference type="SAM" id="MobiDB-lite"/>
    </source>
</evidence>
<dbReference type="InterPro" id="IPR046668">
    <property type="entry name" value="DUF6538"/>
</dbReference>
<dbReference type="PANTHER" id="PTHR30349">
    <property type="entry name" value="PHAGE INTEGRASE-RELATED"/>
    <property type="match status" value="1"/>
</dbReference>
<dbReference type="InterPro" id="IPR013762">
    <property type="entry name" value="Integrase-like_cat_sf"/>
</dbReference>
<keyword evidence="4" id="KW-0233">DNA recombination</keyword>
<dbReference type="Pfam" id="PF20172">
    <property type="entry name" value="DUF6538"/>
    <property type="match status" value="1"/>
</dbReference>
<name>A0ABQ4UAF7_9HYPH</name>
<dbReference type="InterPro" id="IPR050090">
    <property type="entry name" value="Tyrosine_recombinase_XerCD"/>
</dbReference>
<dbReference type="CDD" id="cd01184">
    <property type="entry name" value="INT_C_like_1"/>
    <property type="match status" value="1"/>
</dbReference>
<keyword evidence="3" id="KW-0238">DNA-binding</keyword>
<dbReference type="PANTHER" id="PTHR30349:SF41">
    <property type="entry name" value="INTEGRASE_RECOMBINASE PROTEIN MJ0367-RELATED"/>
    <property type="match status" value="1"/>
</dbReference>
<evidence type="ECO:0000259" key="6">
    <source>
        <dbReference type="Pfam" id="PF20172"/>
    </source>
</evidence>
<evidence type="ECO:0000256" key="3">
    <source>
        <dbReference type="ARBA" id="ARBA00023125"/>
    </source>
</evidence>
<dbReference type="EMBL" id="BPRC01000003">
    <property type="protein sequence ID" value="GJE64288.1"/>
    <property type="molecule type" value="Genomic_DNA"/>
</dbReference>
<dbReference type="Gene3D" id="1.10.443.10">
    <property type="entry name" value="Intergrase catalytic core"/>
    <property type="match status" value="1"/>
</dbReference>
<keyword evidence="8" id="KW-1185">Reference proteome</keyword>
<proteinExistence type="inferred from homology"/>
<keyword evidence="2" id="KW-0229">DNA integration</keyword>
<evidence type="ECO:0000256" key="1">
    <source>
        <dbReference type="ARBA" id="ARBA00008857"/>
    </source>
</evidence>
<evidence type="ECO:0000256" key="2">
    <source>
        <dbReference type="ARBA" id="ARBA00022908"/>
    </source>
</evidence>
<dbReference type="Proteomes" id="UP001055039">
    <property type="component" value="Unassembled WGS sequence"/>
</dbReference>
<dbReference type="InterPro" id="IPR011010">
    <property type="entry name" value="DNA_brk_join_enz"/>
</dbReference>
<evidence type="ECO:0000313" key="7">
    <source>
        <dbReference type="EMBL" id="GJE64288.1"/>
    </source>
</evidence>
<reference evidence="7" key="2">
    <citation type="submission" date="2021-08" db="EMBL/GenBank/DDBJ databases">
        <authorList>
            <person name="Tani A."/>
            <person name="Ola A."/>
            <person name="Ogura Y."/>
            <person name="Katsura K."/>
            <person name="Hayashi T."/>
        </authorList>
    </citation>
    <scope>NUCLEOTIDE SEQUENCE</scope>
    <source>
        <strain evidence="7">NBRC 15686</strain>
    </source>
</reference>
<protein>
    <recommendedName>
        <fullName evidence="6">DUF6538 domain-containing protein</fullName>
    </recommendedName>
</protein>
<feature type="compositionally biased region" description="Basic and acidic residues" evidence="5">
    <location>
        <begin position="463"/>
        <end position="475"/>
    </location>
</feature>